<accession>A0ABY1JXI1</accession>
<keyword evidence="3" id="KW-1185">Reference proteome</keyword>
<name>A0ABY1JXI1_9BACL</name>
<comment type="caution">
    <text evidence="2">The sequence shown here is derived from an EMBL/GenBank/DDBJ whole genome shotgun (WGS) entry which is preliminary data.</text>
</comment>
<dbReference type="EMBL" id="FTNK01000005">
    <property type="protein sequence ID" value="SIQ94059.1"/>
    <property type="molecule type" value="Genomic_DNA"/>
</dbReference>
<proteinExistence type="predicted"/>
<keyword evidence="1" id="KW-0732">Signal</keyword>
<feature type="chain" id="PRO_5046367140" evidence="1">
    <location>
        <begin position="31"/>
        <end position="266"/>
    </location>
</feature>
<protein>
    <submittedName>
        <fullName evidence="2">Uncharacterized protein</fullName>
    </submittedName>
</protein>
<feature type="signal peptide" evidence="1">
    <location>
        <begin position="1"/>
        <end position="30"/>
    </location>
</feature>
<evidence type="ECO:0000313" key="2">
    <source>
        <dbReference type="EMBL" id="SIQ94059.1"/>
    </source>
</evidence>
<sequence>MKSWKSGVMKLFLALIFVVSFFVFQTSAFAATIGEQIKDPENGWTRYDDRSDFLIYGNGWDKKTDSSEHAHADTYMGTQHTKSGELKFKFKGTKLRIITTLSTTYSKKVGISIDGKTEYFSPNSSVTYIGLAYEKTGLDLNVHNVEIWTEEPSSTYITYDYRLDAIDTDGELVDYDTPTKEPSTPDKSDRAILTITMTNGLEKEYDLSMYEVNAFIDWYDSKDAGVGFAKYAFNKTWNKGPFSKRTEYVIFDKILTFNVDEYSNEE</sequence>
<dbReference type="RefSeq" id="WP_082867522.1">
    <property type="nucleotide sequence ID" value="NZ_FTNK01000005.1"/>
</dbReference>
<gene>
    <name evidence="2" type="ORF">SAMN05421578_105147</name>
</gene>
<evidence type="ECO:0000313" key="3">
    <source>
        <dbReference type="Proteomes" id="UP000186666"/>
    </source>
</evidence>
<dbReference type="Gene3D" id="2.60.120.260">
    <property type="entry name" value="Galactose-binding domain-like"/>
    <property type="match status" value="1"/>
</dbReference>
<evidence type="ECO:0000256" key="1">
    <source>
        <dbReference type="SAM" id="SignalP"/>
    </source>
</evidence>
<reference evidence="2 3" key="1">
    <citation type="submission" date="2017-01" db="EMBL/GenBank/DDBJ databases">
        <authorList>
            <person name="Varghese N."/>
            <person name="Submissions S."/>
        </authorList>
    </citation>
    <scope>NUCLEOTIDE SEQUENCE [LARGE SCALE GENOMIC DNA]</scope>
    <source>
        <strain evidence="2 3">ATCC 23464</strain>
    </source>
</reference>
<dbReference type="Proteomes" id="UP000186666">
    <property type="component" value="Unassembled WGS sequence"/>
</dbReference>
<organism evidence="2 3">
    <name type="scientific">Paenibacillus macquariensis</name>
    <dbReference type="NCBI Taxonomy" id="948756"/>
    <lineage>
        <taxon>Bacteria</taxon>
        <taxon>Bacillati</taxon>
        <taxon>Bacillota</taxon>
        <taxon>Bacilli</taxon>
        <taxon>Bacillales</taxon>
        <taxon>Paenibacillaceae</taxon>
        <taxon>Paenibacillus</taxon>
    </lineage>
</organism>